<sequence>MPLTRYQIRDEYGLADPELYRAADRDDPEALLEGVAMAGLVGVLRQLGDLAEFAAEIFHDLHEEVMTTAARGHGLMARVQQLEAEIPSSMVTRGDLPRFVMDSYEECRGPPRLFLLDKFDVAGAGACLKRYTDPSFFKVEAASSIVPSVEVQREKKIRKVKKKGSRWRNGETPEAAPTSHAKLHELFLEERIENGHPDPARTVKLKRRQLNGFPFDSKPGKSYMEKFLEPSSPEQKVISELSVTASPLRLTLDEYSESALEIVEIGTVSPVKSSLAENESRCSTPGGEELVVKQPNSELNGQVIDRETVYMFNPAADGETDEMGFGEDLDIHADSKLEGSLDGDHSDDVGSEVDNYTDALTTMDSEMETDSEYKPMSTKAFLIVGKHGGDADAHEEQLDAHANFSDSQSIGNSSLSDGGNSSFKKGRSSYSNSDSVSNLAENTHSDGEGAANTISCPEVYVSEIGGSPSSPPLASVEVSGTKACEPVGLNGTFTEKTVLYPGEASSVSSLTDSNTTLLPSVTSANSIEGSSAGLELDETSSDFIKLGPDFPATSEPNLPDCSIVMNDIPSQTGQGTLFMDSSESHLVDELDKETNVSTDAFVHQSNLSGLATQAKCSDDSVCEMLQTQHSENLVEEENALLNSSLSPTEMQLPCLALPEVEIDSGGGLDSPRPDALVSEIADPIEVTGVNQEVLMRDTPETDGTTEHPISDTTVDISLAELNSTKAGVPEHMNIEEILEVANGQKMDGISSKMELQGEDDAPHDHLSDSSDKHRFGVYANLDGIDTKSIPVEADNASNAASPSVANEDVICPFSDTICSPSQSFMDIQESLSGSTDPCHKELNRNEETSECHTESVVLMETKESEIVSTDVETSTTLAQLTQNNLHVGDVTGTSSLALGHEKLESTVETTADASSLPMHSLTEAETPSESIETQDDHINSVSMHTDEKNSNSLSVPTSPTCHAAEPGTSLEKEQELQPVQIDKVGLQADETNSSSAHDHFKDIETLSHIDQEDNPTEELSHQAAVQEPIVRNLEMNSFDSIFPSSGESTKVILEETPPLPPLPPMQWRLGRVQAAPVGAHGGHIDHSEERFPSIRPFAVDGEFQSGSQFLDSEIMHPSNPFSSVESLDSSLRQDPIALEMPSSDSVAKNQEDCFPAQRIKSPNPFLTSPELPNEAAHNLPLLEAEPMQSSSSNSFSPATSVECTSSGNNPVPAHGSSNQLLDQLALNADLEAKEQEHCSETSEGKQEHSSEKSAMPIVELPKHDLVNSEGEIAWSPSMLALPPTYEFGKQNGSKLPRPRSPLIDAVAAHDKSKLRKVTERVRPHMGPKVDERDSLLEQIRTKSFNLKPATTVTRPSIQAVQGPNTNLRVAAILEKANAIRQALAGSDEDDSDSWSDS</sequence>
<dbReference type="InterPro" id="IPR003124">
    <property type="entry name" value="WH2_dom"/>
</dbReference>
<comment type="function">
    <text evidence="5">Involved in regulation of actin and microtubule organization. Part of a WAVE complex that activates the Arp2/3 complex. Regulates trichome branch positioning and expansion.</text>
</comment>
<dbReference type="GO" id="GO:2000601">
    <property type="term" value="P:positive regulation of Arp2/3 complex-mediated actin nucleation"/>
    <property type="evidence" value="ECO:0007669"/>
    <property type="project" value="TreeGrafter"/>
</dbReference>
<feature type="compositionally biased region" description="Polar residues" evidence="7">
    <location>
        <begin position="950"/>
        <end position="960"/>
    </location>
</feature>
<evidence type="ECO:0000256" key="3">
    <source>
        <dbReference type="ARBA" id="ARBA00022490"/>
    </source>
</evidence>
<evidence type="ECO:0000256" key="6">
    <source>
        <dbReference type="RuleBase" id="RU367034"/>
    </source>
</evidence>
<feature type="compositionally biased region" description="Low complexity" evidence="7">
    <location>
        <begin position="1189"/>
        <end position="1200"/>
    </location>
</feature>
<evidence type="ECO:0000256" key="5">
    <source>
        <dbReference type="ARBA" id="ARBA00055640"/>
    </source>
</evidence>
<evidence type="ECO:0000259" key="8">
    <source>
        <dbReference type="PROSITE" id="PS51082"/>
    </source>
</evidence>
<comment type="caution">
    <text evidence="9">The sequence shown here is derived from an EMBL/GenBank/DDBJ whole genome shotgun (WGS) entry which is preliminary data.</text>
</comment>
<evidence type="ECO:0000256" key="2">
    <source>
        <dbReference type="ARBA" id="ARBA00006993"/>
    </source>
</evidence>
<dbReference type="EMBL" id="JAKUCV010001603">
    <property type="protein sequence ID" value="KAJ4845685.1"/>
    <property type="molecule type" value="Genomic_DNA"/>
</dbReference>
<feature type="compositionally biased region" description="Basic and acidic residues" evidence="7">
    <location>
        <begin position="1234"/>
        <end position="1251"/>
    </location>
</feature>
<feature type="domain" description="WH2" evidence="8">
    <location>
        <begin position="1331"/>
        <end position="1349"/>
    </location>
</feature>
<dbReference type="GO" id="GO:0005856">
    <property type="term" value="C:cytoskeleton"/>
    <property type="evidence" value="ECO:0007669"/>
    <property type="project" value="UniProtKB-SubCell"/>
</dbReference>
<dbReference type="PANTHER" id="PTHR12902">
    <property type="entry name" value="WASP-1"/>
    <property type="match status" value="1"/>
</dbReference>
<feature type="region of interest" description="Disordered" evidence="7">
    <location>
        <begin position="1234"/>
        <end position="1253"/>
    </location>
</feature>
<reference evidence="9" key="2">
    <citation type="journal article" date="2023" name="Plants (Basel)">
        <title>Annotation of the Turnera subulata (Passifloraceae) Draft Genome Reveals the S-Locus Evolved after the Divergence of Turneroideae from Passifloroideae in a Stepwise Manner.</title>
        <authorList>
            <person name="Henning P.M."/>
            <person name="Roalson E.H."/>
            <person name="Mir W."/>
            <person name="McCubbin A.G."/>
            <person name="Shore J.S."/>
        </authorList>
    </citation>
    <scope>NUCLEOTIDE SEQUENCE</scope>
    <source>
        <strain evidence="9">F60SS</strain>
    </source>
</reference>
<feature type="region of interest" description="Disordered" evidence="7">
    <location>
        <begin position="405"/>
        <end position="451"/>
    </location>
</feature>
<dbReference type="PROSITE" id="PS51082">
    <property type="entry name" value="WH2"/>
    <property type="match status" value="1"/>
</dbReference>
<dbReference type="GO" id="GO:0071933">
    <property type="term" value="F:Arp2/3 complex binding"/>
    <property type="evidence" value="ECO:0007669"/>
    <property type="project" value="TreeGrafter"/>
</dbReference>
<dbReference type="OrthoDB" id="1929108at2759"/>
<dbReference type="GO" id="GO:0005737">
    <property type="term" value="C:cytoplasm"/>
    <property type="evidence" value="ECO:0007669"/>
    <property type="project" value="UniProtKB-ARBA"/>
</dbReference>
<name>A0A9Q0JM41_9ROSI</name>
<reference evidence="9" key="1">
    <citation type="submission" date="2022-02" db="EMBL/GenBank/DDBJ databases">
        <authorList>
            <person name="Henning P.M."/>
            <person name="McCubbin A.G."/>
            <person name="Shore J.S."/>
        </authorList>
    </citation>
    <scope>NUCLEOTIDE SEQUENCE</scope>
    <source>
        <strain evidence="9">F60SS</strain>
        <tissue evidence="9">Leaves</tissue>
    </source>
</reference>
<keyword evidence="6" id="KW-0009">Actin-binding</keyword>
<dbReference type="Gene3D" id="6.10.280.150">
    <property type="match status" value="2"/>
</dbReference>
<evidence type="ECO:0000256" key="4">
    <source>
        <dbReference type="ARBA" id="ARBA00023212"/>
    </source>
</evidence>
<protein>
    <recommendedName>
        <fullName evidence="6">Protein SCAR</fullName>
    </recommendedName>
    <alternativeName>
        <fullName evidence="6">Protein WAVE</fullName>
    </alternativeName>
</protein>
<evidence type="ECO:0000256" key="1">
    <source>
        <dbReference type="ARBA" id="ARBA00004245"/>
    </source>
</evidence>
<comment type="similarity">
    <text evidence="2 6">Belongs to the SCAR/WAVE family.</text>
</comment>
<gene>
    <name evidence="9" type="ORF">Tsubulata_035268</name>
</gene>
<dbReference type="GO" id="GO:0030036">
    <property type="term" value="P:actin cytoskeleton organization"/>
    <property type="evidence" value="ECO:0007669"/>
    <property type="project" value="UniProtKB-UniRule"/>
</dbReference>
<dbReference type="Proteomes" id="UP001141552">
    <property type="component" value="Unassembled WGS sequence"/>
</dbReference>
<dbReference type="GO" id="GO:0003779">
    <property type="term" value="F:actin binding"/>
    <property type="evidence" value="ECO:0007669"/>
    <property type="project" value="UniProtKB-UniRule"/>
</dbReference>
<evidence type="ECO:0000256" key="7">
    <source>
        <dbReference type="SAM" id="MobiDB-lite"/>
    </source>
</evidence>
<organism evidence="9 10">
    <name type="scientific">Turnera subulata</name>
    <dbReference type="NCBI Taxonomy" id="218843"/>
    <lineage>
        <taxon>Eukaryota</taxon>
        <taxon>Viridiplantae</taxon>
        <taxon>Streptophyta</taxon>
        <taxon>Embryophyta</taxon>
        <taxon>Tracheophyta</taxon>
        <taxon>Spermatophyta</taxon>
        <taxon>Magnoliopsida</taxon>
        <taxon>eudicotyledons</taxon>
        <taxon>Gunneridae</taxon>
        <taxon>Pentapetalae</taxon>
        <taxon>rosids</taxon>
        <taxon>fabids</taxon>
        <taxon>Malpighiales</taxon>
        <taxon>Passifloraceae</taxon>
        <taxon>Turnera</taxon>
    </lineage>
</organism>
<comment type="subcellular location">
    <subcellularLocation>
        <location evidence="1 6">Cytoplasm</location>
        <location evidence="1 6">Cytoskeleton</location>
    </subcellularLocation>
</comment>
<keyword evidence="3 6" id="KW-0963">Cytoplasm</keyword>
<dbReference type="Gene3D" id="1.20.5.340">
    <property type="match status" value="1"/>
</dbReference>
<keyword evidence="4 6" id="KW-0206">Cytoskeleton</keyword>
<keyword evidence="10" id="KW-1185">Reference proteome</keyword>
<accession>A0A9Q0JM41</accession>
<feature type="compositionally biased region" description="Basic and acidic residues" evidence="7">
    <location>
        <begin position="934"/>
        <end position="949"/>
    </location>
</feature>
<feature type="compositionally biased region" description="Low complexity" evidence="7">
    <location>
        <begin position="409"/>
        <end position="437"/>
    </location>
</feature>
<evidence type="ECO:0000313" key="10">
    <source>
        <dbReference type="Proteomes" id="UP001141552"/>
    </source>
</evidence>
<dbReference type="PANTHER" id="PTHR12902:SF1">
    <property type="entry name" value="WISKOTT-ALDRICH SYNDROME PROTEIN FAMILY MEMBER"/>
    <property type="match status" value="1"/>
</dbReference>
<evidence type="ECO:0000313" key="9">
    <source>
        <dbReference type="EMBL" id="KAJ4845685.1"/>
    </source>
</evidence>
<feature type="region of interest" description="Disordered" evidence="7">
    <location>
        <begin position="1187"/>
        <end position="1215"/>
    </location>
</feature>
<proteinExistence type="inferred from homology"/>
<dbReference type="GO" id="GO:0034237">
    <property type="term" value="F:protein kinase A regulatory subunit binding"/>
    <property type="evidence" value="ECO:0007669"/>
    <property type="project" value="TreeGrafter"/>
</dbReference>
<dbReference type="FunFam" id="1.20.5.340:FF:000045">
    <property type="entry name" value="SCAR family protein"/>
    <property type="match status" value="1"/>
</dbReference>
<dbReference type="InterPro" id="IPR028288">
    <property type="entry name" value="SCAR/WAVE_fam"/>
</dbReference>
<feature type="region of interest" description="Disordered" evidence="7">
    <location>
        <begin position="905"/>
        <end position="976"/>
    </location>
</feature>